<dbReference type="Proteomes" id="UP001230649">
    <property type="component" value="Unassembled WGS sequence"/>
</dbReference>
<protein>
    <submittedName>
        <fullName evidence="1">Uncharacterized protein</fullName>
    </submittedName>
</protein>
<comment type="caution">
    <text evidence="1">The sequence shown here is derived from an EMBL/GenBank/DDBJ whole genome shotgun (WGS) entry which is preliminary data.</text>
</comment>
<dbReference type="EMBL" id="JASBWS010000004">
    <property type="protein sequence ID" value="KAJ9116060.1"/>
    <property type="molecule type" value="Genomic_DNA"/>
</dbReference>
<evidence type="ECO:0000313" key="2">
    <source>
        <dbReference type="Proteomes" id="UP001230649"/>
    </source>
</evidence>
<name>A0ACC2WXL6_9TREE</name>
<evidence type="ECO:0000313" key="1">
    <source>
        <dbReference type="EMBL" id="KAJ9116060.1"/>
    </source>
</evidence>
<gene>
    <name evidence="1" type="ORF">QFC20_000733</name>
</gene>
<organism evidence="1 2">
    <name type="scientific">Naganishia adeliensis</name>
    <dbReference type="NCBI Taxonomy" id="92952"/>
    <lineage>
        <taxon>Eukaryota</taxon>
        <taxon>Fungi</taxon>
        <taxon>Dikarya</taxon>
        <taxon>Basidiomycota</taxon>
        <taxon>Agaricomycotina</taxon>
        <taxon>Tremellomycetes</taxon>
        <taxon>Filobasidiales</taxon>
        <taxon>Filobasidiaceae</taxon>
        <taxon>Naganishia</taxon>
    </lineage>
</organism>
<reference evidence="1" key="1">
    <citation type="submission" date="2023-04" db="EMBL/GenBank/DDBJ databases">
        <title>Draft Genome sequencing of Naganishia species isolated from polar environments using Oxford Nanopore Technology.</title>
        <authorList>
            <person name="Leo P."/>
            <person name="Venkateswaran K."/>
        </authorList>
    </citation>
    <scope>NUCLEOTIDE SEQUENCE</scope>
    <source>
        <strain evidence="1">MNA-CCFEE 5262</strain>
    </source>
</reference>
<proteinExistence type="predicted"/>
<keyword evidence="2" id="KW-1185">Reference proteome</keyword>
<accession>A0ACC2WXL6</accession>
<sequence length="597" mass="65165">MEHFVQGFEAAKNTSMDLLGSFVKLAPGYKPPTATNARDSSSRKRGREDHVQIDATSPEMTSSHTLPSSQKEASTQSEYPNQQSSTSKLLPKPVQNGAPTRVLVSKSNGETSVPAIRDGKGKLGNGPIHSSYAMSSSSNGNPRANRSDAFHHNGGNVTPPSYPGPAKKQKTEHRPPQINENTLKALPNRTQRAQQEAAINSASRENQTKVTTYKGKSGTKRPGVAVKKNGMKGKARLEDIPPKVPEVITLDEDTDEDEVKPQDSHQVPSIVTPETEQTSASVSTSERLNGKATYRPSLQEVAASAASCDLSSLVSQKDDSLSQHLDPTTGSSSRVVLPPPEHLAPPKVEEDGLLETTGYSVGGTESLDARPARKRRNSSQTPTTTNQRLPQLASTPGPGAQTHIAYARTYKKIPRLTERPESPRESPEDYGDPNPAVQEITERPDWMNNPDPVDDGDLDYLAQIPLHLRMNFVALADELDYEEILDYYNCGVEDYLEFRGWADQAIQRSSGPQNTKLTVMHVLAAQKCWRSMRSRQILEAESRGLVFPFIKKRPAEQQEPSEGAPMASESQAGPTVTNTSRPVSNHFTIGTTNDVRP</sequence>